<feature type="region of interest" description="Disordered" evidence="1">
    <location>
        <begin position="26"/>
        <end position="46"/>
    </location>
</feature>
<evidence type="ECO:0000313" key="2">
    <source>
        <dbReference type="EMBL" id="KAF4431015.1"/>
    </source>
</evidence>
<reference evidence="2 3" key="1">
    <citation type="submission" date="2020-01" db="EMBL/GenBank/DDBJ databases">
        <title>Identification and distribution of gene clusters putatively required for synthesis of sphingolipid metabolism inhibitors in phylogenetically diverse species of the filamentous fungus Fusarium.</title>
        <authorList>
            <person name="Kim H.-S."/>
            <person name="Busman M."/>
            <person name="Brown D.W."/>
            <person name="Divon H."/>
            <person name="Uhlig S."/>
            <person name="Proctor R.H."/>
        </authorList>
    </citation>
    <scope>NUCLEOTIDE SEQUENCE [LARGE SCALE GENOMIC DNA]</scope>
    <source>
        <strain evidence="2 3">NRRL 13308</strain>
    </source>
</reference>
<dbReference type="EMBL" id="JAADJF010000245">
    <property type="protein sequence ID" value="KAF4431015.1"/>
    <property type="molecule type" value="Genomic_DNA"/>
</dbReference>
<organism evidence="2 3">
    <name type="scientific">Fusarium acutatum</name>
    <dbReference type="NCBI Taxonomy" id="78861"/>
    <lineage>
        <taxon>Eukaryota</taxon>
        <taxon>Fungi</taxon>
        <taxon>Dikarya</taxon>
        <taxon>Ascomycota</taxon>
        <taxon>Pezizomycotina</taxon>
        <taxon>Sordariomycetes</taxon>
        <taxon>Hypocreomycetidae</taxon>
        <taxon>Hypocreales</taxon>
        <taxon>Nectriaceae</taxon>
        <taxon>Fusarium</taxon>
        <taxon>Fusarium fujikuroi species complex</taxon>
    </lineage>
</organism>
<accession>A0A8H4JM41</accession>
<name>A0A8H4JM41_9HYPO</name>
<gene>
    <name evidence="2" type="ORF">FACUT_8688</name>
</gene>
<evidence type="ECO:0000256" key="1">
    <source>
        <dbReference type="SAM" id="MobiDB-lite"/>
    </source>
</evidence>
<dbReference type="AlphaFoldDB" id="A0A8H4JM41"/>
<evidence type="ECO:0000313" key="3">
    <source>
        <dbReference type="Proteomes" id="UP000536711"/>
    </source>
</evidence>
<comment type="caution">
    <text evidence="2">The sequence shown here is derived from an EMBL/GenBank/DDBJ whole genome shotgun (WGS) entry which is preliminary data.</text>
</comment>
<sequence>MVSSGGHRIYCFEQQTRLSRPLPPCCRRSAIGPEEDRPTTHQGSPAETSILMGFSEVLQSLVLLTEALGSAEEQRLERSELNTILTYSGHQMRPAPTRNFFWITGQTHALRHTRGIARVGGTMDEARLTQEMVLRVAKNFGARTGDIIAVEDIDFNDKAAI</sequence>
<proteinExistence type="predicted"/>
<dbReference type="Proteomes" id="UP000536711">
    <property type="component" value="Unassembled WGS sequence"/>
</dbReference>
<keyword evidence="3" id="KW-1185">Reference proteome</keyword>
<protein>
    <submittedName>
        <fullName evidence="2">Carboxymuconolactone decarboxylase</fullName>
    </submittedName>
</protein>